<keyword evidence="5" id="KW-1185">Reference proteome</keyword>
<evidence type="ECO:0000256" key="2">
    <source>
        <dbReference type="ARBA" id="ARBA00023157"/>
    </source>
</evidence>
<comment type="caution">
    <text evidence="4">The sequence shown here is derived from an EMBL/GenBank/DDBJ whole genome shotgun (WGS) entry which is preliminary data.</text>
</comment>
<dbReference type="PANTHER" id="PTHR11675:SF43">
    <property type="entry name" value="POLYPEPTIDE N-ACETYLGALACTOSAMINYLTRANSFERASE 1"/>
    <property type="match status" value="1"/>
</dbReference>
<dbReference type="Pfam" id="PF02709">
    <property type="entry name" value="Glyco_transf_7C"/>
    <property type="match status" value="1"/>
</dbReference>
<reference evidence="4 5" key="1">
    <citation type="submission" date="2024-02" db="EMBL/GenBank/DDBJ databases">
        <authorList>
            <person name="Chen Y."/>
            <person name="Shah S."/>
            <person name="Dougan E. K."/>
            <person name="Thang M."/>
            <person name="Chan C."/>
        </authorList>
    </citation>
    <scope>NUCLEOTIDE SEQUENCE [LARGE SCALE GENOMIC DNA]</scope>
</reference>
<keyword evidence="1" id="KW-0808">Transferase</keyword>
<dbReference type="EMBL" id="CAXAMN010026371">
    <property type="protein sequence ID" value="CAK9102562.1"/>
    <property type="molecule type" value="Genomic_DNA"/>
</dbReference>
<feature type="non-terminal residue" evidence="4">
    <location>
        <position position="170"/>
    </location>
</feature>
<dbReference type="Gene3D" id="3.90.550.10">
    <property type="entry name" value="Spore Coat Polysaccharide Biosynthesis Protein SpsA, Chain A"/>
    <property type="match status" value="1"/>
</dbReference>
<feature type="domain" description="Galactosyltransferase C-terminal" evidence="3">
    <location>
        <begin position="22"/>
        <end position="77"/>
    </location>
</feature>
<dbReference type="InterPro" id="IPR029044">
    <property type="entry name" value="Nucleotide-diphossugar_trans"/>
</dbReference>
<evidence type="ECO:0000259" key="3">
    <source>
        <dbReference type="Pfam" id="PF02709"/>
    </source>
</evidence>
<accession>A0ABP0RTK5</accession>
<organism evidence="4 5">
    <name type="scientific">Durusdinium trenchii</name>
    <dbReference type="NCBI Taxonomy" id="1381693"/>
    <lineage>
        <taxon>Eukaryota</taxon>
        <taxon>Sar</taxon>
        <taxon>Alveolata</taxon>
        <taxon>Dinophyceae</taxon>
        <taxon>Suessiales</taxon>
        <taxon>Symbiodiniaceae</taxon>
        <taxon>Durusdinium</taxon>
    </lineage>
</organism>
<gene>
    <name evidence="4" type="ORF">CCMP2556_LOCUS48254</name>
</gene>
<dbReference type="PANTHER" id="PTHR11675">
    <property type="entry name" value="N-ACETYLGALACTOSAMINYLTRANSFERASE"/>
    <property type="match status" value="1"/>
</dbReference>
<name>A0ABP0RTK5_9DINO</name>
<proteinExistence type="predicted"/>
<sequence length="170" mass="19174">MDLDILEKDVGSKASVWRSPVMPGGLFAMDREYYWELGGYDPEIRYYGAEHVEMSFRIWMCGGTLEVMPCSNIGHIYREFDRFGVDRQLKSDIGKILDRNDARVAEVWMDDYKELKKYVKSPTKITKTTNVLQVSEAQEAGPGAGAGEARAAEGQVAMQILLLVLKRSLS</sequence>
<keyword evidence="2" id="KW-1015">Disulfide bond</keyword>
<dbReference type="SUPFAM" id="SSF53448">
    <property type="entry name" value="Nucleotide-diphospho-sugar transferases"/>
    <property type="match status" value="1"/>
</dbReference>
<dbReference type="InterPro" id="IPR027791">
    <property type="entry name" value="Galactosyl_T_C"/>
</dbReference>
<dbReference type="Proteomes" id="UP001642484">
    <property type="component" value="Unassembled WGS sequence"/>
</dbReference>
<evidence type="ECO:0000313" key="5">
    <source>
        <dbReference type="Proteomes" id="UP001642484"/>
    </source>
</evidence>
<evidence type="ECO:0000256" key="1">
    <source>
        <dbReference type="ARBA" id="ARBA00022679"/>
    </source>
</evidence>
<protein>
    <recommendedName>
        <fullName evidence="3">Galactosyltransferase C-terminal domain-containing protein</fullName>
    </recommendedName>
</protein>
<evidence type="ECO:0000313" key="4">
    <source>
        <dbReference type="EMBL" id="CAK9102562.1"/>
    </source>
</evidence>